<protein>
    <submittedName>
        <fullName evidence="3">Uncharacterized protein</fullName>
    </submittedName>
</protein>
<evidence type="ECO:0000313" key="4">
    <source>
        <dbReference type="Proteomes" id="UP001164746"/>
    </source>
</evidence>
<accession>A0ABY7ETM1</accession>
<feature type="compositionally biased region" description="Basic and acidic residues" evidence="1">
    <location>
        <begin position="230"/>
        <end position="247"/>
    </location>
</feature>
<name>A0ABY7ETM1_MYAAR</name>
<reference evidence="3" key="1">
    <citation type="submission" date="2022-11" db="EMBL/GenBank/DDBJ databases">
        <title>Centuries of genome instability and evolution in soft-shell clam transmissible cancer (bioRxiv).</title>
        <authorList>
            <person name="Hart S.F.M."/>
            <person name="Yonemitsu M.A."/>
            <person name="Giersch R.M."/>
            <person name="Beal B.F."/>
            <person name="Arriagada G."/>
            <person name="Davis B.W."/>
            <person name="Ostrander E.A."/>
            <person name="Goff S.P."/>
            <person name="Metzger M.J."/>
        </authorList>
    </citation>
    <scope>NUCLEOTIDE SEQUENCE</scope>
    <source>
        <strain evidence="3">MELC-2E11</strain>
        <tissue evidence="3">Siphon/mantle</tissue>
    </source>
</reference>
<evidence type="ECO:0000256" key="1">
    <source>
        <dbReference type="SAM" id="MobiDB-lite"/>
    </source>
</evidence>
<dbReference type="EMBL" id="CP111019">
    <property type="protein sequence ID" value="WAR13200.1"/>
    <property type="molecule type" value="Genomic_DNA"/>
</dbReference>
<keyword evidence="4" id="KW-1185">Reference proteome</keyword>
<feature type="signal peptide" evidence="2">
    <location>
        <begin position="1"/>
        <end position="25"/>
    </location>
</feature>
<dbReference type="Proteomes" id="UP001164746">
    <property type="component" value="Chromosome 8"/>
</dbReference>
<sequence>MVLALLVTMEMVLLLIALLPGLAIAGAPHYPIFGPGVGGVVPPYQHLQEYNDFGSMKAFVGKRYMDIPMNSMPGPVYQGINALPWTQFKGQMQNFPMYHNFIPNQPPMFHGGAGFPPNGNFGHQFCDTRVPWQIAHQAYWGTPNTEQFGENMGANQVAFPQGYYDDQGGWKPLPVDNPLEHIMSPNSGAQGQVAVNGAPYYDNNINWMPNRATSGVFGPNTGPEIQFVDGSRRGPDTTKPSAEKETVSSRQGALHPSTGCLWTLNMKCFNIIL</sequence>
<keyword evidence="2" id="KW-0732">Signal</keyword>
<organism evidence="3 4">
    <name type="scientific">Mya arenaria</name>
    <name type="common">Soft-shell clam</name>
    <dbReference type="NCBI Taxonomy" id="6604"/>
    <lineage>
        <taxon>Eukaryota</taxon>
        <taxon>Metazoa</taxon>
        <taxon>Spiralia</taxon>
        <taxon>Lophotrochozoa</taxon>
        <taxon>Mollusca</taxon>
        <taxon>Bivalvia</taxon>
        <taxon>Autobranchia</taxon>
        <taxon>Heteroconchia</taxon>
        <taxon>Euheterodonta</taxon>
        <taxon>Imparidentia</taxon>
        <taxon>Neoheterodontei</taxon>
        <taxon>Myida</taxon>
        <taxon>Myoidea</taxon>
        <taxon>Myidae</taxon>
        <taxon>Mya</taxon>
    </lineage>
</organism>
<evidence type="ECO:0000256" key="2">
    <source>
        <dbReference type="SAM" id="SignalP"/>
    </source>
</evidence>
<feature type="chain" id="PRO_5045268561" evidence="2">
    <location>
        <begin position="26"/>
        <end position="273"/>
    </location>
</feature>
<feature type="region of interest" description="Disordered" evidence="1">
    <location>
        <begin position="218"/>
        <end position="254"/>
    </location>
</feature>
<proteinExistence type="predicted"/>
<gene>
    <name evidence="3" type="ORF">MAR_027380</name>
</gene>
<evidence type="ECO:0000313" key="3">
    <source>
        <dbReference type="EMBL" id="WAR13200.1"/>
    </source>
</evidence>